<dbReference type="RefSeq" id="WP_034841830.1">
    <property type="nucleotide sequence ID" value="NZ_JANX01000263.1"/>
</dbReference>
<organism evidence="3 4">
    <name type="scientific">Inquilinus limosus MP06</name>
    <dbReference type="NCBI Taxonomy" id="1398085"/>
    <lineage>
        <taxon>Bacteria</taxon>
        <taxon>Pseudomonadati</taxon>
        <taxon>Pseudomonadota</taxon>
        <taxon>Alphaproteobacteria</taxon>
        <taxon>Rhodospirillales</taxon>
        <taxon>Rhodospirillaceae</taxon>
        <taxon>Inquilinus</taxon>
    </lineage>
</organism>
<dbReference type="InterPro" id="IPR000868">
    <property type="entry name" value="Isochorismatase-like_dom"/>
</dbReference>
<feature type="domain" description="Isochorismatase-like" evidence="2">
    <location>
        <begin position="13"/>
        <end position="191"/>
    </location>
</feature>
<comment type="caution">
    <text evidence="3">The sequence shown here is derived from an EMBL/GenBank/DDBJ whole genome shotgun (WGS) entry which is preliminary data.</text>
</comment>
<sequence>MKTPLAIEPHRAAALFVDLQEEHRRDRRYLVEGFDAVIGNVQRLQRAARAARIPVLHSAYVVDLAAQRARPFHPVMADGTSAFSDANDPMSEICAEVGPTDGEPVLVKSDASAFAGGGLAGRLAALGTEWLFVAGVWTEACIAQTVKDAVDLGIRVALVKDACGSGSAAMHQTAILNLANRLYGGAVVDTEGACRLMGGEAVEVWRVQGSVPLRFTYDNAARLYLDL</sequence>
<dbReference type="PANTHER" id="PTHR43540:SF1">
    <property type="entry name" value="ISOCHORISMATASE HYDROLASE"/>
    <property type="match status" value="1"/>
</dbReference>
<name>A0A0A0D3V0_9PROT</name>
<dbReference type="Proteomes" id="UP000029995">
    <property type="component" value="Unassembled WGS sequence"/>
</dbReference>
<proteinExistence type="predicted"/>
<dbReference type="EMBL" id="JANX01000263">
    <property type="protein sequence ID" value="KGM32784.1"/>
    <property type="molecule type" value="Genomic_DNA"/>
</dbReference>
<dbReference type="GO" id="GO:0016787">
    <property type="term" value="F:hydrolase activity"/>
    <property type="evidence" value="ECO:0007669"/>
    <property type="project" value="UniProtKB-KW"/>
</dbReference>
<keyword evidence="1" id="KW-0378">Hydrolase</keyword>
<reference evidence="3 4" key="1">
    <citation type="submission" date="2014-01" db="EMBL/GenBank/DDBJ databases">
        <title>Genome sequence determination for a cystic fibrosis isolate, Inquilinus limosus.</title>
        <authorList>
            <person name="Pino M."/>
            <person name="Di Conza J."/>
            <person name="Gutkind G."/>
        </authorList>
    </citation>
    <scope>NUCLEOTIDE SEQUENCE [LARGE SCALE GENOMIC DNA]</scope>
    <source>
        <strain evidence="3 4">MP06</strain>
    </source>
</reference>
<dbReference type="Pfam" id="PF00857">
    <property type="entry name" value="Isochorismatase"/>
    <property type="match status" value="1"/>
</dbReference>
<dbReference type="InterPro" id="IPR050272">
    <property type="entry name" value="Isochorismatase-like_hydrls"/>
</dbReference>
<dbReference type="SUPFAM" id="SSF52499">
    <property type="entry name" value="Isochorismatase-like hydrolases"/>
    <property type="match status" value="1"/>
</dbReference>
<gene>
    <name evidence="3" type="ORF">P409_19400</name>
</gene>
<protein>
    <submittedName>
        <fullName evidence="3">Isochorismatase</fullName>
    </submittedName>
</protein>
<accession>A0A0A0D3V0</accession>
<dbReference type="Gene3D" id="3.40.50.850">
    <property type="entry name" value="Isochorismatase-like"/>
    <property type="match status" value="1"/>
</dbReference>
<dbReference type="OrthoDB" id="9807387at2"/>
<dbReference type="AlphaFoldDB" id="A0A0A0D3V0"/>
<evidence type="ECO:0000259" key="2">
    <source>
        <dbReference type="Pfam" id="PF00857"/>
    </source>
</evidence>
<dbReference type="PANTHER" id="PTHR43540">
    <property type="entry name" value="PEROXYUREIDOACRYLATE/UREIDOACRYLATE AMIDOHYDROLASE-RELATED"/>
    <property type="match status" value="1"/>
</dbReference>
<evidence type="ECO:0000256" key="1">
    <source>
        <dbReference type="ARBA" id="ARBA00022801"/>
    </source>
</evidence>
<evidence type="ECO:0000313" key="4">
    <source>
        <dbReference type="Proteomes" id="UP000029995"/>
    </source>
</evidence>
<dbReference type="InterPro" id="IPR036380">
    <property type="entry name" value="Isochorismatase-like_sf"/>
</dbReference>
<evidence type="ECO:0000313" key="3">
    <source>
        <dbReference type="EMBL" id="KGM32784.1"/>
    </source>
</evidence>